<dbReference type="RefSeq" id="WP_069797991.1">
    <property type="nucleotide sequence ID" value="NZ_CP034157.1"/>
</dbReference>
<dbReference type="EMBL" id="MKGI01000038">
    <property type="protein sequence ID" value="OEL11520.1"/>
    <property type="molecule type" value="Genomic_DNA"/>
</dbReference>
<gene>
    <name evidence="1" type="ORF">BHF72_2009</name>
</gene>
<evidence type="ECO:0000313" key="1">
    <source>
        <dbReference type="EMBL" id="OEL11520.1"/>
    </source>
</evidence>
<keyword evidence="2" id="KW-1185">Reference proteome</keyword>
<evidence type="ECO:0000313" key="2">
    <source>
        <dbReference type="Proteomes" id="UP000095601"/>
    </source>
</evidence>
<dbReference type="KEGG" id="cnr:EB819_03180"/>
<comment type="caution">
    <text evidence="1">The sequence shown here is derived from an EMBL/GenBank/DDBJ whole genome shotgun (WGS) entry which is preliminary data.</text>
</comment>
<accession>A0A1E5UF71</accession>
<organism evidence="1 2">
    <name type="scientific">Cloacibacterium normanense</name>
    <dbReference type="NCBI Taxonomy" id="237258"/>
    <lineage>
        <taxon>Bacteria</taxon>
        <taxon>Pseudomonadati</taxon>
        <taxon>Bacteroidota</taxon>
        <taxon>Flavobacteriia</taxon>
        <taxon>Flavobacteriales</taxon>
        <taxon>Weeksellaceae</taxon>
    </lineage>
</organism>
<dbReference type="AlphaFoldDB" id="A0A1E5UF71"/>
<reference evidence="1 2" key="1">
    <citation type="submission" date="2016-09" db="EMBL/GenBank/DDBJ databases">
        <authorList>
            <person name="Capua I."/>
            <person name="De Benedictis P."/>
            <person name="Joannis T."/>
            <person name="Lombin L.H."/>
            <person name="Cattoli G."/>
        </authorList>
    </citation>
    <scope>NUCLEOTIDE SEQUENCE [LARGE SCALE GENOMIC DNA]</scope>
    <source>
        <strain evidence="1 2">NRS-1</strain>
    </source>
</reference>
<protein>
    <submittedName>
        <fullName evidence="1">Uncharacterized protein</fullName>
    </submittedName>
</protein>
<sequence length="102" mass="12144">MNLKTVIFASEIKEFQSQVGFYKLVKDIYLANEDRWIKCGEIILIKDIFLTISGFDNGYNNYQINIKIKIFDGEEFELKLTENEIKNYTDLQKRFRSKFLSI</sequence>
<name>A0A1E5UF71_9FLAO</name>
<dbReference type="Proteomes" id="UP000095601">
    <property type="component" value="Unassembled WGS sequence"/>
</dbReference>
<proteinExistence type="predicted"/>